<feature type="compositionally biased region" description="Polar residues" evidence="1">
    <location>
        <begin position="414"/>
        <end position="424"/>
    </location>
</feature>
<dbReference type="OrthoDB" id="1792985at2"/>
<organism evidence="3 4">
    <name type="scientific">Halomonas saccharevitans</name>
    <dbReference type="NCBI Taxonomy" id="416872"/>
    <lineage>
        <taxon>Bacteria</taxon>
        <taxon>Pseudomonadati</taxon>
        <taxon>Pseudomonadota</taxon>
        <taxon>Gammaproteobacteria</taxon>
        <taxon>Oceanospirillales</taxon>
        <taxon>Halomonadaceae</taxon>
        <taxon>Halomonas</taxon>
    </lineage>
</organism>
<reference evidence="3 4" key="1">
    <citation type="submission" date="2016-10" db="EMBL/GenBank/DDBJ databases">
        <authorList>
            <person name="de Groot N.N."/>
        </authorList>
    </citation>
    <scope>NUCLEOTIDE SEQUENCE [LARGE SCALE GENOMIC DNA]</scope>
    <source>
        <strain evidence="3 4">CGMCC 1.6493</strain>
    </source>
</reference>
<accession>A0A1I6YZE2</accession>
<gene>
    <name evidence="3" type="ORF">SAMN04487956_10820</name>
</gene>
<keyword evidence="3" id="KW-0282">Flagellum</keyword>
<feature type="compositionally biased region" description="Basic and acidic residues" evidence="1">
    <location>
        <begin position="455"/>
        <end position="473"/>
    </location>
</feature>
<evidence type="ECO:0000256" key="1">
    <source>
        <dbReference type="SAM" id="MobiDB-lite"/>
    </source>
</evidence>
<dbReference type="InterPro" id="IPR021136">
    <property type="entry name" value="Flagellar_hook_control-like_C"/>
</dbReference>
<keyword evidence="3" id="KW-0966">Cell projection</keyword>
<dbReference type="CDD" id="cd17470">
    <property type="entry name" value="T3SS_Flik_C"/>
    <property type="match status" value="1"/>
</dbReference>
<feature type="region of interest" description="Disordered" evidence="1">
    <location>
        <begin position="286"/>
        <end position="318"/>
    </location>
</feature>
<feature type="domain" description="Flagellar hook-length control protein-like C-terminal" evidence="2">
    <location>
        <begin position="345"/>
        <end position="425"/>
    </location>
</feature>
<dbReference type="Pfam" id="PF02120">
    <property type="entry name" value="Flg_hook"/>
    <property type="match status" value="1"/>
</dbReference>
<keyword evidence="3" id="KW-0969">Cilium</keyword>
<evidence type="ECO:0000313" key="4">
    <source>
        <dbReference type="Proteomes" id="UP000199594"/>
    </source>
</evidence>
<sequence length="473" mass="47100">MDIQLLVSAPGNGAGKRAADGVAKAPGNEFARHLAGASQARPSASRETAEPSAQAPSRQATSSPLAATRGQGQDEAPADAATPGDTLKALLAKVSGSGSGSGSAGVTGEMSENAGPGAPEALDQRAQAVSQQGQAALPHLSADDIEAALQVLKQAEQPSQGTNTTGHGVWDAVQERLALIEQAGRPEADDALALLPLAAPGGPAVTNAPSTANATGQAVRTNPLLEAIAADRRALAGPPQSNAAALSANAERPTELVAGNAQTTAAADEALRFSAVSDALLAQRGESSRAPGGSELIGQGVANAMNGTTGGSMPGATAGASATAQASLTAPVASPAWSQQLGQQMVRLSQQGGEQRVELKLHPAELGPLSVSLKMGDHGAQAQFVSAHAQVRQALEQAIPQLREALAEQGISLGETSVGEQRQGGTEGNGTSGRPGEMLASGADDAADAGAPSALDDRAAREQPLDGRVDLYA</sequence>
<dbReference type="EMBL" id="FPAQ01000008">
    <property type="protein sequence ID" value="SFT55826.1"/>
    <property type="molecule type" value="Genomic_DNA"/>
</dbReference>
<protein>
    <submittedName>
        <fullName evidence="3">Flagellar hook-length control protein FliK</fullName>
    </submittedName>
</protein>
<dbReference type="InterPro" id="IPR052563">
    <property type="entry name" value="FliK"/>
</dbReference>
<dbReference type="InterPro" id="IPR038610">
    <property type="entry name" value="FliK-like_C_sf"/>
</dbReference>
<name>A0A1I6YZE2_9GAMM</name>
<feature type="region of interest" description="Disordered" evidence="1">
    <location>
        <begin position="414"/>
        <end position="473"/>
    </location>
</feature>
<dbReference type="RefSeq" id="WP_089847994.1">
    <property type="nucleotide sequence ID" value="NZ_FPAQ01000008.1"/>
</dbReference>
<feature type="region of interest" description="Disordered" evidence="1">
    <location>
        <begin position="94"/>
        <end position="136"/>
    </location>
</feature>
<dbReference type="PANTHER" id="PTHR37533:SF2">
    <property type="entry name" value="FLAGELLAR HOOK-LENGTH CONTROL PROTEIN"/>
    <property type="match status" value="1"/>
</dbReference>
<proteinExistence type="predicted"/>
<dbReference type="Gene3D" id="3.30.750.140">
    <property type="match status" value="1"/>
</dbReference>
<feature type="region of interest" description="Disordered" evidence="1">
    <location>
        <begin position="1"/>
        <end position="82"/>
    </location>
</feature>
<dbReference type="Proteomes" id="UP000199594">
    <property type="component" value="Unassembled WGS sequence"/>
</dbReference>
<dbReference type="AlphaFoldDB" id="A0A1I6YZE2"/>
<evidence type="ECO:0000313" key="3">
    <source>
        <dbReference type="EMBL" id="SFT55826.1"/>
    </source>
</evidence>
<feature type="compositionally biased region" description="Polar residues" evidence="1">
    <location>
        <begin position="54"/>
        <end position="65"/>
    </location>
</feature>
<feature type="compositionally biased region" description="Low complexity" evidence="1">
    <location>
        <begin position="439"/>
        <end position="454"/>
    </location>
</feature>
<evidence type="ECO:0000259" key="2">
    <source>
        <dbReference type="Pfam" id="PF02120"/>
    </source>
</evidence>
<dbReference type="PANTHER" id="PTHR37533">
    <property type="entry name" value="FLAGELLAR HOOK-LENGTH CONTROL PROTEIN"/>
    <property type="match status" value="1"/>
</dbReference>